<dbReference type="SUPFAM" id="SSF103473">
    <property type="entry name" value="MFS general substrate transporter"/>
    <property type="match status" value="1"/>
</dbReference>
<dbReference type="Gene3D" id="1.20.1250.20">
    <property type="entry name" value="MFS general substrate transporter like domains"/>
    <property type="match status" value="1"/>
</dbReference>
<keyword evidence="3 4" id="KW-0472">Membrane</keyword>
<accession>A0A917ABC3</accession>
<reference evidence="6" key="1">
    <citation type="journal article" date="2019" name="Int. J. Syst. Evol. Microbiol.">
        <title>The Global Catalogue of Microorganisms (GCM) 10K type strain sequencing project: providing services to taxonomists for standard genome sequencing and annotation.</title>
        <authorList>
            <consortium name="The Broad Institute Genomics Platform"/>
            <consortium name="The Broad Institute Genome Sequencing Center for Infectious Disease"/>
            <person name="Wu L."/>
            <person name="Ma J."/>
        </authorList>
    </citation>
    <scope>NUCLEOTIDE SEQUENCE [LARGE SCALE GENOMIC DNA]</scope>
    <source>
        <strain evidence="6">CGMCC 1.12664</strain>
    </source>
</reference>
<gene>
    <name evidence="5" type="ORF">GCM10011360_29640</name>
</gene>
<evidence type="ECO:0000313" key="5">
    <source>
        <dbReference type="EMBL" id="GGE40055.1"/>
    </source>
</evidence>
<keyword evidence="2 4" id="KW-1133">Transmembrane helix</keyword>
<evidence type="ECO:0000256" key="1">
    <source>
        <dbReference type="ARBA" id="ARBA00022692"/>
    </source>
</evidence>
<dbReference type="InterPro" id="IPR036259">
    <property type="entry name" value="MFS_trans_sf"/>
</dbReference>
<feature type="transmembrane region" description="Helical" evidence="4">
    <location>
        <begin position="56"/>
        <end position="75"/>
    </location>
</feature>
<feature type="transmembrane region" description="Helical" evidence="4">
    <location>
        <begin position="355"/>
        <end position="388"/>
    </location>
</feature>
<evidence type="ECO:0000256" key="3">
    <source>
        <dbReference type="ARBA" id="ARBA00023136"/>
    </source>
</evidence>
<keyword evidence="1 4" id="KW-0812">Transmembrane</keyword>
<feature type="transmembrane region" description="Helical" evidence="4">
    <location>
        <begin position="21"/>
        <end position="44"/>
    </location>
</feature>
<dbReference type="Pfam" id="PF07690">
    <property type="entry name" value="MFS_1"/>
    <property type="match status" value="1"/>
</dbReference>
<dbReference type="Proteomes" id="UP000612855">
    <property type="component" value="Unassembled WGS sequence"/>
</dbReference>
<feature type="transmembrane region" description="Helical" evidence="4">
    <location>
        <begin position="82"/>
        <end position="101"/>
    </location>
</feature>
<proteinExistence type="predicted"/>
<dbReference type="AlphaFoldDB" id="A0A917ABC3"/>
<comment type="caution">
    <text evidence="5">The sequence shown here is derived from an EMBL/GenBank/DDBJ whole genome shotgun (WGS) entry which is preliminary data.</text>
</comment>
<dbReference type="RefSeq" id="WP_188478583.1">
    <property type="nucleotide sequence ID" value="NZ_BMFJ01000002.1"/>
</dbReference>
<feature type="transmembrane region" description="Helical" evidence="4">
    <location>
        <begin position="284"/>
        <end position="301"/>
    </location>
</feature>
<feature type="transmembrane region" description="Helical" evidence="4">
    <location>
        <begin position="107"/>
        <end position="133"/>
    </location>
</feature>
<dbReference type="GO" id="GO:0022857">
    <property type="term" value="F:transmembrane transporter activity"/>
    <property type="evidence" value="ECO:0007669"/>
    <property type="project" value="InterPro"/>
</dbReference>
<evidence type="ECO:0000256" key="2">
    <source>
        <dbReference type="ARBA" id="ARBA00022989"/>
    </source>
</evidence>
<protein>
    <submittedName>
        <fullName evidence="5">MFS transporter</fullName>
    </submittedName>
</protein>
<feature type="transmembrane region" description="Helical" evidence="4">
    <location>
        <begin position="307"/>
        <end position="334"/>
    </location>
</feature>
<name>A0A917ABC3_9RHOB</name>
<organism evidence="5 6">
    <name type="scientific">Primorskyibacter flagellatus</name>
    <dbReference type="NCBI Taxonomy" id="1387277"/>
    <lineage>
        <taxon>Bacteria</taxon>
        <taxon>Pseudomonadati</taxon>
        <taxon>Pseudomonadota</taxon>
        <taxon>Alphaproteobacteria</taxon>
        <taxon>Rhodobacterales</taxon>
        <taxon>Roseobacteraceae</taxon>
        <taxon>Primorskyibacter</taxon>
    </lineage>
</organism>
<feature type="transmembrane region" description="Helical" evidence="4">
    <location>
        <begin position="219"/>
        <end position="242"/>
    </location>
</feature>
<feature type="transmembrane region" description="Helical" evidence="4">
    <location>
        <begin position="171"/>
        <end position="191"/>
    </location>
</feature>
<feature type="transmembrane region" description="Helical" evidence="4">
    <location>
        <begin position="254"/>
        <end position="272"/>
    </location>
</feature>
<evidence type="ECO:0000313" key="6">
    <source>
        <dbReference type="Proteomes" id="UP000612855"/>
    </source>
</evidence>
<dbReference type="InterPro" id="IPR011701">
    <property type="entry name" value="MFS"/>
</dbReference>
<sequence length="420" mass="45057">MHDRRIPEWLRHAPAPGVRGFATLAAMEAVARGILVSVFPLAMYRALGDARLVSEVYFLVGLCSLFVGLSVPYLTRFLPRRWLYVAGTQMFAAGSLLAMTGDPAATVAGLGFVTVAVVVTFVCFNAYVLDYIARVELGRLETSRLFYSALGWTVGPALGVFLYTLWPAAPFVISLLAAYAMLVVFVIMRLGNGRLIVRAHQPSANPFAYFRRFFAQSRLIAGWLFAVLRSCGWWVYVVYLPIFAVQSGLGERLGGVALSLSNAALFLSPLMLRFIQRTSVRRAVRTGFVAGAMLFLSAGALHGVPELAVLCLMAGSFFLILLDVSAGLPFLLAVKPSERTEMSAIYSSFRDVSGILTPGVAWAVLLFAPVWGVFVAGGAGLLVAWGLAGSLHPRLGRAKVAAEGYPTVGGGHKGAVAEAV</sequence>
<evidence type="ECO:0000256" key="4">
    <source>
        <dbReference type="SAM" id="Phobius"/>
    </source>
</evidence>
<dbReference type="EMBL" id="BMFJ01000002">
    <property type="protein sequence ID" value="GGE40055.1"/>
    <property type="molecule type" value="Genomic_DNA"/>
</dbReference>
<keyword evidence="6" id="KW-1185">Reference proteome</keyword>
<feature type="transmembrane region" description="Helical" evidence="4">
    <location>
        <begin position="145"/>
        <end position="165"/>
    </location>
</feature>